<dbReference type="EMBL" id="MFEN01000056">
    <property type="protein sequence ID" value="OGE83019.1"/>
    <property type="molecule type" value="Genomic_DNA"/>
</dbReference>
<dbReference type="GO" id="GO:0047429">
    <property type="term" value="F:nucleoside triphosphate diphosphatase activity"/>
    <property type="evidence" value="ECO:0007669"/>
    <property type="project" value="InterPro"/>
</dbReference>
<protein>
    <recommendedName>
        <fullName evidence="5">Non-canonical purine NTP pyrophosphatase</fullName>
    </recommendedName>
</protein>
<evidence type="ECO:0000313" key="4">
    <source>
        <dbReference type="Proteomes" id="UP000176339"/>
    </source>
</evidence>
<comment type="similarity">
    <text evidence="1">Belongs to the HAM1 NTPase family.</text>
</comment>
<proteinExistence type="inferred from homology"/>
<dbReference type="AlphaFoldDB" id="A0A1F5NZF1"/>
<evidence type="ECO:0008006" key="5">
    <source>
        <dbReference type="Google" id="ProtNLM"/>
    </source>
</evidence>
<dbReference type="InterPro" id="IPR002637">
    <property type="entry name" value="RdgB/HAM1"/>
</dbReference>
<dbReference type="PANTHER" id="PTHR11067:SF9">
    <property type="entry name" value="INOSINE TRIPHOSPHATE PYROPHOSPHATASE"/>
    <property type="match status" value="1"/>
</dbReference>
<gene>
    <name evidence="3" type="ORF">A2846_01790</name>
</gene>
<dbReference type="GO" id="GO:0005829">
    <property type="term" value="C:cytosol"/>
    <property type="evidence" value="ECO:0007669"/>
    <property type="project" value="TreeGrafter"/>
</dbReference>
<dbReference type="Pfam" id="PF01725">
    <property type="entry name" value="Ham1p_like"/>
    <property type="match status" value="1"/>
</dbReference>
<evidence type="ECO:0000313" key="3">
    <source>
        <dbReference type="EMBL" id="OGE83019.1"/>
    </source>
</evidence>
<dbReference type="Proteomes" id="UP000176339">
    <property type="component" value="Unassembled WGS sequence"/>
</dbReference>
<dbReference type="PANTHER" id="PTHR11067">
    <property type="entry name" value="INOSINE TRIPHOSPHATE PYROPHOSPHATASE/HAM1 PROTEIN"/>
    <property type="match status" value="1"/>
</dbReference>
<dbReference type="GO" id="GO:0009143">
    <property type="term" value="P:nucleoside triphosphate catabolic process"/>
    <property type="evidence" value="ECO:0007669"/>
    <property type="project" value="InterPro"/>
</dbReference>
<reference evidence="3 4" key="1">
    <citation type="journal article" date="2016" name="Nat. Commun.">
        <title>Thousands of microbial genomes shed light on interconnected biogeochemical processes in an aquifer system.</title>
        <authorList>
            <person name="Anantharaman K."/>
            <person name="Brown C.T."/>
            <person name="Hug L.A."/>
            <person name="Sharon I."/>
            <person name="Castelle C.J."/>
            <person name="Probst A.J."/>
            <person name="Thomas B.C."/>
            <person name="Singh A."/>
            <person name="Wilkins M.J."/>
            <person name="Karaoz U."/>
            <person name="Brodie E.L."/>
            <person name="Williams K.H."/>
            <person name="Hubbard S.S."/>
            <person name="Banfield J.F."/>
        </authorList>
    </citation>
    <scope>NUCLEOTIDE SEQUENCE [LARGE SCALE GENOMIC DNA]</scope>
</reference>
<accession>A0A1F5NZF1</accession>
<evidence type="ECO:0000256" key="1">
    <source>
        <dbReference type="ARBA" id="ARBA00008023"/>
    </source>
</evidence>
<dbReference type="SUPFAM" id="SSF52972">
    <property type="entry name" value="ITPase-like"/>
    <property type="match status" value="1"/>
</dbReference>
<evidence type="ECO:0000256" key="2">
    <source>
        <dbReference type="ARBA" id="ARBA00022801"/>
    </source>
</evidence>
<keyword evidence="2" id="KW-0378">Hydrolase</keyword>
<dbReference type="Gene3D" id="3.90.950.10">
    <property type="match status" value="1"/>
</dbReference>
<sequence length="208" mass="23197">MHKKKVLIGTGNEAKIIEIGKFLSLYGIESVSPRELGIDIDPDETGNTLEENALIKLRAYQEVAPGMFVIVDDAGLEIDALGGEPDIHVRRWKDKQTRMTDEEIIGYAMERLSGVPLERRSARFRSVAALAKPNGETEFAVGELSGFIMEKPADFRMPGFPFAPIFYISEWSMTLGEAHGLAPEKNSQRLSHREKALLKLIPTIQKES</sequence>
<dbReference type="CDD" id="cd00985">
    <property type="entry name" value="Maf_Ham1"/>
    <property type="match status" value="1"/>
</dbReference>
<organism evidence="3 4">
    <name type="scientific">Candidatus Doudnabacteria bacterium RIFCSPHIGHO2_01_FULL_49_9</name>
    <dbReference type="NCBI Taxonomy" id="1817827"/>
    <lineage>
        <taxon>Bacteria</taxon>
        <taxon>Candidatus Doudnaibacteriota</taxon>
    </lineage>
</organism>
<name>A0A1F5NZF1_9BACT</name>
<comment type="caution">
    <text evidence="3">The sequence shown here is derived from an EMBL/GenBank/DDBJ whole genome shotgun (WGS) entry which is preliminary data.</text>
</comment>
<dbReference type="InterPro" id="IPR029001">
    <property type="entry name" value="ITPase-like_fam"/>
</dbReference>